<dbReference type="InterPro" id="IPR036306">
    <property type="entry name" value="ISWI_HAND-dom_sf"/>
</dbReference>
<sequence>MVLTSAFTLYSYHQVPKDPDLGADAERVRREEQKKIDEAEPLTEEEVQEKEDLLRDQGFSNWSKRDFNQFIKANEKYGRDDLESISKEVEGKTPEEVMEYSSIFWDRCSELQDIERIMAQIERGEAKIQRRISIKRALDAKMARYRAPFHQLRIQYGTNKGKNYTEEEDRFLVCMLHKLGFDRENVYDELRTAVRQAPQFRFDWFIKSRTAMELQRRCNTLITLIERENMELEEREKAEKRRKSGKGATPKTQKRKADGTDSASKNKQKRKK</sequence>
<reference evidence="8" key="1">
    <citation type="journal article" date="2023" name="Mol. Biol. Evol.">
        <title>Third-Generation Sequencing Reveals the Adaptive Role of the Epigenome in Three Deep-Sea Polychaetes.</title>
        <authorList>
            <person name="Perez M."/>
            <person name="Aroh O."/>
            <person name="Sun Y."/>
            <person name="Lan Y."/>
            <person name="Juniper S.K."/>
            <person name="Young C.R."/>
            <person name="Angers B."/>
            <person name="Qian P.Y."/>
        </authorList>
    </citation>
    <scope>NUCLEOTIDE SEQUENCE</scope>
    <source>
        <strain evidence="8">P08H-3</strain>
    </source>
</reference>
<dbReference type="FunFam" id="1.20.5.1190:FF:000002">
    <property type="entry name" value="SWI/SNF-related matrix-associated actin-dependent regulator of chromatin subfamily A member"/>
    <property type="match status" value="1"/>
</dbReference>
<dbReference type="Pfam" id="PF09111">
    <property type="entry name" value="SLIDE"/>
    <property type="match status" value="1"/>
</dbReference>
<protein>
    <recommendedName>
        <fullName evidence="7">SANT domain-containing protein</fullName>
    </recommendedName>
</protein>
<evidence type="ECO:0000256" key="6">
    <source>
        <dbReference type="SAM" id="MobiDB-lite"/>
    </source>
</evidence>
<dbReference type="GO" id="GO:0034728">
    <property type="term" value="P:nucleosome organization"/>
    <property type="evidence" value="ECO:0007669"/>
    <property type="project" value="TreeGrafter"/>
</dbReference>
<evidence type="ECO:0000313" key="9">
    <source>
        <dbReference type="Proteomes" id="UP001208570"/>
    </source>
</evidence>
<dbReference type="Gene3D" id="1.20.5.1190">
    <property type="entry name" value="iswi atpase"/>
    <property type="match status" value="1"/>
</dbReference>
<comment type="caution">
    <text evidence="8">The sequence shown here is derived from an EMBL/GenBank/DDBJ whole genome shotgun (WGS) entry which is preliminary data.</text>
</comment>
<dbReference type="Pfam" id="PF09110">
    <property type="entry name" value="HAND"/>
    <property type="match status" value="1"/>
</dbReference>
<dbReference type="EMBL" id="JAODUP010000057">
    <property type="protein sequence ID" value="KAK2164918.1"/>
    <property type="molecule type" value="Genomic_DNA"/>
</dbReference>
<dbReference type="GO" id="GO:0042393">
    <property type="term" value="F:histone binding"/>
    <property type="evidence" value="ECO:0007669"/>
    <property type="project" value="TreeGrafter"/>
</dbReference>
<keyword evidence="4" id="KW-0156">Chromatin regulator</keyword>
<dbReference type="FunFam" id="1.10.10.60:FF:000049">
    <property type="entry name" value="SWI/SNF-related matrix-associated actin-dependent regulator of chromatin subfamily A member"/>
    <property type="match status" value="1"/>
</dbReference>
<evidence type="ECO:0000256" key="5">
    <source>
        <dbReference type="ARBA" id="ARBA00023242"/>
    </source>
</evidence>
<proteinExistence type="inferred from homology"/>
<evidence type="ECO:0000256" key="3">
    <source>
        <dbReference type="ARBA" id="ARBA00022801"/>
    </source>
</evidence>
<dbReference type="GO" id="GO:0000785">
    <property type="term" value="C:chromatin"/>
    <property type="evidence" value="ECO:0007669"/>
    <property type="project" value="TreeGrafter"/>
</dbReference>
<dbReference type="SUPFAM" id="SSF46689">
    <property type="entry name" value="Homeodomain-like"/>
    <property type="match status" value="2"/>
</dbReference>
<name>A0AAD9NDU7_9ANNE</name>
<dbReference type="InterPro" id="IPR015194">
    <property type="entry name" value="ISWI_HAND-dom"/>
</dbReference>
<dbReference type="GO" id="GO:0140658">
    <property type="term" value="F:ATP-dependent chromatin remodeler activity"/>
    <property type="evidence" value="ECO:0007669"/>
    <property type="project" value="TreeGrafter"/>
</dbReference>
<keyword evidence="3" id="KW-0378">Hydrolase</keyword>
<dbReference type="InterPro" id="IPR017884">
    <property type="entry name" value="SANT_dom"/>
</dbReference>
<dbReference type="InterPro" id="IPR009057">
    <property type="entry name" value="Homeodomain-like_sf"/>
</dbReference>
<evidence type="ECO:0000313" key="8">
    <source>
        <dbReference type="EMBL" id="KAK2164918.1"/>
    </source>
</evidence>
<dbReference type="AlphaFoldDB" id="A0AAD9NDU7"/>
<feature type="region of interest" description="Disordered" evidence="6">
    <location>
        <begin position="16"/>
        <end position="47"/>
    </location>
</feature>
<evidence type="ECO:0000259" key="7">
    <source>
        <dbReference type="PROSITE" id="PS51293"/>
    </source>
</evidence>
<dbReference type="Gene3D" id="1.10.10.60">
    <property type="entry name" value="Homeodomain-like"/>
    <property type="match status" value="2"/>
</dbReference>
<evidence type="ECO:0000256" key="1">
    <source>
        <dbReference type="ARBA" id="ARBA00004123"/>
    </source>
</evidence>
<gene>
    <name evidence="8" type="ORF">LSH36_57g00023</name>
</gene>
<dbReference type="FunFam" id="1.10.10.60:FF:000022">
    <property type="entry name" value="ISWI chromatin-remodeling complex ATPase CHR11 isoform A"/>
    <property type="match status" value="1"/>
</dbReference>
<comment type="similarity">
    <text evidence="2">Belongs to the SNF2/RAD54 helicase family. ISWI subfamily.</text>
</comment>
<dbReference type="GO" id="GO:0016887">
    <property type="term" value="F:ATP hydrolysis activity"/>
    <property type="evidence" value="ECO:0007669"/>
    <property type="project" value="TreeGrafter"/>
</dbReference>
<dbReference type="GO" id="GO:0031491">
    <property type="term" value="F:nucleosome binding"/>
    <property type="evidence" value="ECO:0007669"/>
    <property type="project" value="InterPro"/>
</dbReference>
<dbReference type="SMART" id="SM00717">
    <property type="entry name" value="SANT"/>
    <property type="match status" value="2"/>
</dbReference>
<feature type="region of interest" description="Disordered" evidence="6">
    <location>
        <begin position="232"/>
        <end position="272"/>
    </location>
</feature>
<dbReference type="CDD" id="cd00167">
    <property type="entry name" value="SANT"/>
    <property type="match status" value="1"/>
</dbReference>
<dbReference type="Gene3D" id="1.10.1040.30">
    <property type="entry name" value="ISWI, HAND domain"/>
    <property type="match status" value="1"/>
</dbReference>
<organism evidence="8 9">
    <name type="scientific">Paralvinella palmiformis</name>
    <dbReference type="NCBI Taxonomy" id="53620"/>
    <lineage>
        <taxon>Eukaryota</taxon>
        <taxon>Metazoa</taxon>
        <taxon>Spiralia</taxon>
        <taxon>Lophotrochozoa</taxon>
        <taxon>Annelida</taxon>
        <taxon>Polychaeta</taxon>
        <taxon>Sedentaria</taxon>
        <taxon>Canalipalpata</taxon>
        <taxon>Terebellida</taxon>
        <taxon>Terebelliformia</taxon>
        <taxon>Alvinellidae</taxon>
        <taxon>Paralvinella</taxon>
    </lineage>
</organism>
<keyword evidence="5" id="KW-0539">Nucleus</keyword>
<dbReference type="PANTHER" id="PTHR45623:SF49">
    <property type="entry name" value="SWI_SNF-RELATED MATRIX-ASSOCIATED ACTIN-DEPENDENT REGULATOR OF CHROMATIN SUBFAMILY A MEMBER 5"/>
    <property type="match status" value="1"/>
</dbReference>
<feature type="domain" description="SANT" evidence="7">
    <location>
        <begin position="57"/>
        <end position="109"/>
    </location>
</feature>
<dbReference type="PANTHER" id="PTHR45623">
    <property type="entry name" value="CHROMODOMAIN-HELICASE-DNA-BINDING PROTEIN 3-RELATED-RELATED"/>
    <property type="match status" value="1"/>
</dbReference>
<dbReference type="SUPFAM" id="SSF101224">
    <property type="entry name" value="HAND domain of the nucleosome remodeling ATPase ISWI"/>
    <property type="match status" value="1"/>
</dbReference>
<dbReference type="Proteomes" id="UP001208570">
    <property type="component" value="Unassembled WGS sequence"/>
</dbReference>
<keyword evidence="9" id="KW-1185">Reference proteome</keyword>
<dbReference type="GO" id="GO:0003677">
    <property type="term" value="F:DNA binding"/>
    <property type="evidence" value="ECO:0007669"/>
    <property type="project" value="InterPro"/>
</dbReference>
<feature type="compositionally biased region" description="Basic and acidic residues" evidence="6">
    <location>
        <begin position="16"/>
        <end position="38"/>
    </location>
</feature>
<dbReference type="InterPro" id="IPR015195">
    <property type="entry name" value="SLIDE"/>
</dbReference>
<accession>A0AAD9NDU7</accession>
<comment type="subcellular location">
    <subcellularLocation>
        <location evidence="1">Nucleus</location>
    </subcellularLocation>
</comment>
<evidence type="ECO:0000256" key="4">
    <source>
        <dbReference type="ARBA" id="ARBA00022853"/>
    </source>
</evidence>
<dbReference type="GO" id="GO:0005634">
    <property type="term" value="C:nucleus"/>
    <property type="evidence" value="ECO:0007669"/>
    <property type="project" value="UniProtKB-SubCell"/>
</dbReference>
<dbReference type="PROSITE" id="PS51293">
    <property type="entry name" value="SANT"/>
    <property type="match status" value="1"/>
</dbReference>
<dbReference type="InterPro" id="IPR001005">
    <property type="entry name" value="SANT/Myb"/>
</dbReference>
<evidence type="ECO:0000256" key="2">
    <source>
        <dbReference type="ARBA" id="ARBA00009687"/>
    </source>
</evidence>